<comment type="subcellular location">
    <subcellularLocation>
        <location evidence="1">Membrane</location>
        <topology evidence="1">Multi-pass membrane protein</topology>
    </subcellularLocation>
</comment>
<evidence type="ECO:0000256" key="2">
    <source>
        <dbReference type="ARBA" id="ARBA00005648"/>
    </source>
</evidence>
<evidence type="ECO:0000256" key="1">
    <source>
        <dbReference type="ARBA" id="ARBA00004141"/>
    </source>
</evidence>
<evidence type="ECO:0000256" key="3">
    <source>
        <dbReference type="ARBA" id="ARBA00022692"/>
    </source>
</evidence>
<keyword evidence="10" id="KW-1185">Reference proteome</keyword>
<sequence>MAPGAFGDLKLVDAFGKTVEDVKVKTKTGAFLTIISAAIILTFSMIEFIDYRSVFVDTSMVVDRSRGERLTINFNMTFPRVPCYLLSLDIMDVSGEQQRDIAEAVVKIRLDESGQRINTPVITHRQNDLDKVLEQKDALLSGGYCGSCYGGAVPEGGCCQTCEDVRNAYATSGWSFNDPDAIEQCVREGWGSKLKEQSSEGCNIYGKLWVNKVIGTLHLSFGRSFHMDYMNMHQFVPYLRDEENKHDWSHRIHEFGFESEDNTWYGVEITEELEKLLGEKTNPLDGTYARSTGPNYMYRYFLKVVSNRFHTLKGQSFTAHQFSATHFERDLTKENTPSAQISYTTTGVPGVFFSYEISPLLVVQTESRQSFAHFLTSSVAIIGGVLTVASIIDRALFAWRRALKNQPQAEGPTSAYTGKYI</sequence>
<keyword evidence="3 6" id="KW-0812">Transmembrane</keyword>
<dbReference type="InterPro" id="IPR039542">
    <property type="entry name" value="Erv_N"/>
</dbReference>
<dbReference type="Pfam" id="PF13850">
    <property type="entry name" value="ERGIC_N"/>
    <property type="match status" value="1"/>
</dbReference>
<evidence type="ECO:0000256" key="4">
    <source>
        <dbReference type="ARBA" id="ARBA00022989"/>
    </source>
</evidence>
<dbReference type="PANTHER" id="PTHR10984:SF25">
    <property type="entry name" value="ENDOPLASMIC RETICULUM-GOLGI INTERMEDIATE COMPARTMENT PROTEIN 3"/>
    <property type="match status" value="1"/>
</dbReference>
<evidence type="ECO:0000256" key="5">
    <source>
        <dbReference type="ARBA" id="ARBA00023136"/>
    </source>
</evidence>
<dbReference type="GO" id="GO:0000139">
    <property type="term" value="C:Golgi membrane"/>
    <property type="evidence" value="ECO:0007669"/>
    <property type="project" value="TreeGrafter"/>
</dbReference>
<gene>
    <name evidence="9" type="ORF">BD410DRAFT_788884</name>
</gene>
<dbReference type="PANTHER" id="PTHR10984">
    <property type="entry name" value="ENDOPLASMIC RETICULUM-GOLGI INTERMEDIATE COMPARTMENT PROTEIN"/>
    <property type="match status" value="1"/>
</dbReference>
<evidence type="ECO:0000259" key="7">
    <source>
        <dbReference type="Pfam" id="PF07970"/>
    </source>
</evidence>
<evidence type="ECO:0000313" key="9">
    <source>
        <dbReference type="EMBL" id="TDL22173.1"/>
    </source>
</evidence>
<accession>A0A4Y7Q3E2</accession>
<dbReference type="STRING" id="50990.A0A4Y7Q3E2"/>
<keyword evidence="4 6" id="KW-1133">Transmembrane helix</keyword>
<dbReference type="GO" id="GO:0030134">
    <property type="term" value="C:COPII-coated ER to Golgi transport vesicle"/>
    <property type="evidence" value="ECO:0007669"/>
    <property type="project" value="TreeGrafter"/>
</dbReference>
<dbReference type="GO" id="GO:0006888">
    <property type="term" value="P:endoplasmic reticulum to Golgi vesicle-mediated transport"/>
    <property type="evidence" value="ECO:0007669"/>
    <property type="project" value="TreeGrafter"/>
</dbReference>
<dbReference type="AlphaFoldDB" id="A0A4Y7Q3E2"/>
<dbReference type="Pfam" id="PF07970">
    <property type="entry name" value="COPIIcoated_ERV"/>
    <property type="match status" value="1"/>
</dbReference>
<evidence type="ECO:0000259" key="8">
    <source>
        <dbReference type="Pfam" id="PF13850"/>
    </source>
</evidence>
<reference evidence="9 10" key="1">
    <citation type="submission" date="2018-06" db="EMBL/GenBank/DDBJ databases">
        <title>A transcriptomic atlas of mushroom development highlights an independent origin of complex multicellularity.</title>
        <authorList>
            <consortium name="DOE Joint Genome Institute"/>
            <person name="Krizsan K."/>
            <person name="Almasi E."/>
            <person name="Merenyi Z."/>
            <person name="Sahu N."/>
            <person name="Viragh M."/>
            <person name="Koszo T."/>
            <person name="Mondo S."/>
            <person name="Kiss B."/>
            <person name="Balint B."/>
            <person name="Kues U."/>
            <person name="Barry K."/>
            <person name="Hegedus J.C."/>
            <person name="Henrissat B."/>
            <person name="Johnson J."/>
            <person name="Lipzen A."/>
            <person name="Ohm R."/>
            <person name="Nagy I."/>
            <person name="Pangilinan J."/>
            <person name="Yan J."/>
            <person name="Xiong Y."/>
            <person name="Grigoriev I.V."/>
            <person name="Hibbett D.S."/>
            <person name="Nagy L.G."/>
        </authorList>
    </citation>
    <scope>NUCLEOTIDE SEQUENCE [LARGE SCALE GENOMIC DNA]</scope>
    <source>
        <strain evidence="9 10">SZMC22713</strain>
    </source>
</reference>
<keyword evidence="5 6" id="KW-0472">Membrane</keyword>
<dbReference type="VEuPathDB" id="FungiDB:BD410DRAFT_788884"/>
<dbReference type="GO" id="GO:0006890">
    <property type="term" value="P:retrograde vesicle-mediated transport, Golgi to endoplasmic reticulum"/>
    <property type="evidence" value="ECO:0007669"/>
    <property type="project" value="TreeGrafter"/>
</dbReference>
<evidence type="ECO:0000256" key="6">
    <source>
        <dbReference type="SAM" id="Phobius"/>
    </source>
</evidence>
<protein>
    <submittedName>
        <fullName evidence="9">Endoplasmic reticulum-derived transport vesicle ERV46</fullName>
    </submittedName>
</protein>
<proteinExistence type="inferred from homology"/>
<feature type="domain" description="Endoplasmic reticulum vesicle transporter C-terminal" evidence="7">
    <location>
        <begin position="148"/>
        <end position="393"/>
    </location>
</feature>
<feature type="transmembrane region" description="Helical" evidence="6">
    <location>
        <begin position="30"/>
        <end position="49"/>
    </location>
</feature>
<feature type="domain" description="Endoplasmic reticulum vesicle transporter N-terminal" evidence="8">
    <location>
        <begin position="9"/>
        <end position="98"/>
    </location>
</feature>
<dbReference type="InterPro" id="IPR045888">
    <property type="entry name" value="Erv"/>
</dbReference>
<feature type="transmembrane region" description="Helical" evidence="6">
    <location>
        <begin position="371"/>
        <end position="392"/>
    </location>
</feature>
<dbReference type="OrthoDB" id="10266265at2759"/>
<dbReference type="GO" id="GO:0005789">
    <property type="term" value="C:endoplasmic reticulum membrane"/>
    <property type="evidence" value="ECO:0007669"/>
    <property type="project" value="TreeGrafter"/>
</dbReference>
<organism evidence="9 10">
    <name type="scientific">Rickenella mellea</name>
    <dbReference type="NCBI Taxonomy" id="50990"/>
    <lineage>
        <taxon>Eukaryota</taxon>
        <taxon>Fungi</taxon>
        <taxon>Dikarya</taxon>
        <taxon>Basidiomycota</taxon>
        <taxon>Agaricomycotina</taxon>
        <taxon>Agaricomycetes</taxon>
        <taxon>Hymenochaetales</taxon>
        <taxon>Rickenellaceae</taxon>
        <taxon>Rickenella</taxon>
    </lineage>
</organism>
<dbReference type="EMBL" id="ML170176">
    <property type="protein sequence ID" value="TDL22173.1"/>
    <property type="molecule type" value="Genomic_DNA"/>
</dbReference>
<dbReference type="Proteomes" id="UP000294933">
    <property type="component" value="Unassembled WGS sequence"/>
</dbReference>
<dbReference type="InterPro" id="IPR012936">
    <property type="entry name" value="Erv_C"/>
</dbReference>
<evidence type="ECO:0000313" key="10">
    <source>
        <dbReference type="Proteomes" id="UP000294933"/>
    </source>
</evidence>
<name>A0A4Y7Q3E2_9AGAM</name>
<comment type="similarity">
    <text evidence="2">Belongs to the ERGIC family.</text>
</comment>